<feature type="transmembrane region" description="Helical" evidence="1">
    <location>
        <begin position="88"/>
        <end position="105"/>
    </location>
</feature>
<evidence type="ECO:0000313" key="3">
    <source>
        <dbReference type="Proteomes" id="UP000774326"/>
    </source>
</evidence>
<dbReference type="PANTHER" id="PTHR28177">
    <property type="entry name" value="ALTERED INHERITANCE OF MITOCHONDRIA PROTEIN 19, MITOCHONDRIAL"/>
    <property type="match status" value="1"/>
</dbReference>
<evidence type="ECO:0008006" key="4">
    <source>
        <dbReference type="Google" id="ProtNLM"/>
    </source>
</evidence>
<gene>
    <name evidence="2" type="ORF">WICPIJ_009177</name>
</gene>
<keyword evidence="1" id="KW-0472">Membrane</keyword>
<proteinExistence type="predicted"/>
<accession>A0A9P8PQ55</accession>
<protein>
    <recommendedName>
        <fullName evidence="4">Altered inheritance of mitochondria protein 19, mitochondrial</fullName>
    </recommendedName>
</protein>
<organism evidence="2 3">
    <name type="scientific">Wickerhamomyces pijperi</name>
    <name type="common">Yeast</name>
    <name type="synonym">Pichia pijperi</name>
    <dbReference type="NCBI Taxonomy" id="599730"/>
    <lineage>
        <taxon>Eukaryota</taxon>
        <taxon>Fungi</taxon>
        <taxon>Dikarya</taxon>
        <taxon>Ascomycota</taxon>
        <taxon>Saccharomycotina</taxon>
        <taxon>Saccharomycetes</taxon>
        <taxon>Phaffomycetales</taxon>
        <taxon>Wickerhamomycetaceae</taxon>
        <taxon>Wickerhamomyces</taxon>
    </lineage>
</organism>
<dbReference type="AlphaFoldDB" id="A0A9P8PQ55"/>
<sequence>MGTITEIKDEVKQEVKAHVDPNASTLQQLYQYSSTPYPSLLQSALVLATPIISGGPEKTLAAPHGSVGGGGSFLSSAAKVKQIGPSPLSSLLFGSAFALGSWIIYDGDVDSGSGFITAWSSLYLIVNGRGTLKGVLRGKPWPLLLAGVSGVNALIYGRRFFFGSAGISNDDGKRLQ</sequence>
<dbReference type="Proteomes" id="UP000774326">
    <property type="component" value="Unassembled WGS sequence"/>
</dbReference>
<dbReference type="Pfam" id="PF10315">
    <property type="entry name" value="Aim19"/>
    <property type="match status" value="1"/>
</dbReference>
<keyword evidence="1" id="KW-0812">Transmembrane</keyword>
<dbReference type="OrthoDB" id="5554402at2759"/>
<dbReference type="InterPro" id="IPR019419">
    <property type="entry name" value="AIM19"/>
</dbReference>
<feature type="transmembrane region" description="Helical" evidence="1">
    <location>
        <begin position="140"/>
        <end position="157"/>
    </location>
</feature>
<keyword evidence="1" id="KW-1133">Transmembrane helix</keyword>
<reference evidence="2" key="2">
    <citation type="submission" date="2021-01" db="EMBL/GenBank/DDBJ databases">
        <authorList>
            <person name="Schikora-Tamarit M.A."/>
        </authorList>
    </citation>
    <scope>NUCLEOTIDE SEQUENCE</scope>
    <source>
        <strain evidence="2">CBS2887</strain>
    </source>
</reference>
<name>A0A9P8PQ55_WICPI</name>
<comment type="caution">
    <text evidence="2">The sequence shown here is derived from an EMBL/GenBank/DDBJ whole genome shotgun (WGS) entry which is preliminary data.</text>
</comment>
<reference evidence="2" key="1">
    <citation type="journal article" date="2021" name="Open Biol.">
        <title>Shared evolutionary footprints suggest mitochondrial oxidative damage underlies multiple complex I losses in fungi.</title>
        <authorList>
            <person name="Schikora-Tamarit M.A."/>
            <person name="Marcet-Houben M."/>
            <person name="Nosek J."/>
            <person name="Gabaldon T."/>
        </authorList>
    </citation>
    <scope>NUCLEOTIDE SEQUENCE</scope>
    <source>
        <strain evidence="2">CBS2887</strain>
    </source>
</reference>
<keyword evidence="3" id="KW-1185">Reference proteome</keyword>
<dbReference type="PANTHER" id="PTHR28177:SF1">
    <property type="entry name" value="ALTERED INHERITANCE OF MITOCHONDRIA PROTEIN 19, MITOCHONDRIAL"/>
    <property type="match status" value="1"/>
</dbReference>
<dbReference type="GO" id="GO:0005739">
    <property type="term" value="C:mitochondrion"/>
    <property type="evidence" value="ECO:0007669"/>
    <property type="project" value="TreeGrafter"/>
</dbReference>
<dbReference type="EMBL" id="JAEUBG010005308">
    <property type="protein sequence ID" value="KAH3676217.1"/>
    <property type="molecule type" value="Genomic_DNA"/>
</dbReference>
<evidence type="ECO:0000256" key="1">
    <source>
        <dbReference type="SAM" id="Phobius"/>
    </source>
</evidence>
<evidence type="ECO:0000313" key="2">
    <source>
        <dbReference type="EMBL" id="KAH3676217.1"/>
    </source>
</evidence>